<dbReference type="Pfam" id="PF04542">
    <property type="entry name" value="Sigma70_r2"/>
    <property type="match status" value="1"/>
</dbReference>
<comment type="similarity">
    <text evidence="1 6">Belongs to the sigma-70 factor family. ECF subfamily.</text>
</comment>
<evidence type="ECO:0000256" key="5">
    <source>
        <dbReference type="ARBA" id="ARBA00023163"/>
    </source>
</evidence>
<protein>
    <recommendedName>
        <fullName evidence="6">RNA polymerase sigma factor</fullName>
    </recommendedName>
</protein>
<evidence type="ECO:0000256" key="2">
    <source>
        <dbReference type="ARBA" id="ARBA00023015"/>
    </source>
</evidence>
<dbReference type="EMBL" id="CP002048">
    <property type="protein sequence ID" value="ADI02173.1"/>
    <property type="molecule type" value="Genomic_DNA"/>
</dbReference>
<reference evidence="9 10" key="2">
    <citation type="journal article" date="2010" name="Stand. Genomic Sci.">
        <title>Complete genome sequence of Syntrophothermus lipocalidus type strain (TGB-C1).</title>
        <authorList>
            <person name="Djao O.D."/>
            <person name="Zhang X."/>
            <person name="Lucas S."/>
            <person name="Lapidus A."/>
            <person name="Del Rio T.G."/>
            <person name="Nolan M."/>
            <person name="Tice H."/>
            <person name="Cheng J.F."/>
            <person name="Han C."/>
            <person name="Tapia R."/>
            <person name="Goodwin L."/>
            <person name="Pitluck S."/>
            <person name="Liolios K."/>
            <person name="Ivanova N."/>
            <person name="Mavromatis K."/>
            <person name="Mikhailova N."/>
            <person name="Ovchinnikova G."/>
            <person name="Pati A."/>
            <person name="Brambilla E."/>
            <person name="Chen A."/>
            <person name="Palaniappan K."/>
            <person name="Land M."/>
            <person name="Hauser L."/>
            <person name="Chang Y.J."/>
            <person name="Jeffries C.D."/>
            <person name="Rohde M."/>
            <person name="Sikorski J."/>
            <person name="Spring S."/>
            <person name="Goker M."/>
            <person name="Detter J.C."/>
            <person name="Woyke T."/>
            <person name="Bristow J."/>
            <person name="Eisen J.A."/>
            <person name="Markowitz V."/>
            <person name="Hugenholtz P."/>
            <person name="Kyrpides N.C."/>
            <person name="Klenk H.P."/>
        </authorList>
    </citation>
    <scope>NUCLEOTIDE SEQUENCE [LARGE SCALE GENOMIC DNA]</scope>
    <source>
        <strain evidence="10">DSM 12680 / TGB-C1</strain>
    </source>
</reference>
<sequence>MAPSDERLVHETVQGNLQAFEELVHRYQRQVFTIAYRMTNQREEAEDIAQEVFITVYQKLYQFDTSRRFAPWIQRITVNTCITRLRKKKKVVLVNFEDNISNRADPFLNIDYNDPAVVYDREELKLDLKEALLQLPESYRAMLILRYQLDMSNQEIADALGITRENVEVKMHRARKSLRKVLLERRDERRQRDELSASR</sequence>
<gene>
    <name evidence="9" type="ordered locus">Slip_1410</name>
</gene>
<accession>D7CN88</accession>
<dbReference type="GO" id="GO:0016987">
    <property type="term" value="F:sigma factor activity"/>
    <property type="evidence" value="ECO:0007669"/>
    <property type="project" value="UniProtKB-KW"/>
</dbReference>
<dbReference type="KEGG" id="slp:Slip_1410"/>
<dbReference type="InterPro" id="IPR007627">
    <property type="entry name" value="RNA_pol_sigma70_r2"/>
</dbReference>
<keyword evidence="10" id="KW-1185">Reference proteome</keyword>
<dbReference type="CDD" id="cd06171">
    <property type="entry name" value="Sigma70_r4"/>
    <property type="match status" value="1"/>
</dbReference>
<evidence type="ECO:0000256" key="3">
    <source>
        <dbReference type="ARBA" id="ARBA00023082"/>
    </source>
</evidence>
<dbReference type="InterPro" id="IPR014284">
    <property type="entry name" value="RNA_pol_sigma-70_dom"/>
</dbReference>
<dbReference type="Proteomes" id="UP000000378">
    <property type="component" value="Chromosome"/>
</dbReference>
<keyword evidence="2 6" id="KW-0805">Transcription regulation</keyword>
<dbReference type="SUPFAM" id="SSF88946">
    <property type="entry name" value="Sigma2 domain of RNA polymerase sigma factors"/>
    <property type="match status" value="1"/>
</dbReference>
<dbReference type="Gene3D" id="1.10.10.10">
    <property type="entry name" value="Winged helix-like DNA-binding domain superfamily/Winged helix DNA-binding domain"/>
    <property type="match status" value="1"/>
</dbReference>
<dbReference type="GO" id="GO:0003677">
    <property type="term" value="F:DNA binding"/>
    <property type="evidence" value="ECO:0007669"/>
    <property type="project" value="UniProtKB-KW"/>
</dbReference>
<evidence type="ECO:0000256" key="4">
    <source>
        <dbReference type="ARBA" id="ARBA00023125"/>
    </source>
</evidence>
<dbReference type="InterPro" id="IPR013324">
    <property type="entry name" value="RNA_pol_sigma_r3/r4-like"/>
</dbReference>
<dbReference type="eggNOG" id="COG1595">
    <property type="taxonomic scope" value="Bacteria"/>
</dbReference>
<dbReference type="PANTHER" id="PTHR43133">
    <property type="entry name" value="RNA POLYMERASE ECF-TYPE SIGMA FACTO"/>
    <property type="match status" value="1"/>
</dbReference>
<evidence type="ECO:0000259" key="8">
    <source>
        <dbReference type="Pfam" id="PF08281"/>
    </source>
</evidence>
<dbReference type="STRING" id="643648.Slip_1410"/>
<dbReference type="InterPro" id="IPR000838">
    <property type="entry name" value="RNA_pol_sigma70_ECF_CS"/>
</dbReference>
<dbReference type="AlphaFoldDB" id="D7CN88"/>
<dbReference type="PROSITE" id="PS01063">
    <property type="entry name" value="SIGMA70_ECF"/>
    <property type="match status" value="1"/>
</dbReference>
<dbReference type="InterPro" id="IPR013249">
    <property type="entry name" value="RNA_pol_sigma70_r4_t2"/>
</dbReference>
<dbReference type="GO" id="GO:0006950">
    <property type="term" value="P:response to stress"/>
    <property type="evidence" value="ECO:0007669"/>
    <property type="project" value="UniProtKB-ARBA"/>
</dbReference>
<dbReference type="NCBIfam" id="TIGR02937">
    <property type="entry name" value="sigma70-ECF"/>
    <property type="match status" value="1"/>
</dbReference>
<dbReference type="RefSeq" id="WP_013175575.1">
    <property type="nucleotide sequence ID" value="NC_014220.1"/>
</dbReference>
<dbReference type="InterPro" id="IPR036388">
    <property type="entry name" value="WH-like_DNA-bd_sf"/>
</dbReference>
<evidence type="ECO:0000256" key="1">
    <source>
        <dbReference type="ARBA" id="ARBA00010641"/>
    </source>
</evidence>
<evidence type="ECO:0000313" key="10">
    <source>
        <dbReference type="Proteomes" id="UP000000378"/>
    </source>
</evidence>
<dbReference type="GO" id="GO:0006352">
    <property type="term" value="P:DNA-templated transcription initiation"/>
    <property type="evidence" value="ECO:0007669"/>
    <property type="project" value="InterPro"/>
</dbReference>
<dbReference type="PANTHER" id="PTHR43133:SF51">
    <property type="entry name" value="RNA POLYMERASE SIGMA FACTOR"/>
    <property type="match status" value="1"/>
</dbReference>
<reference evidence="10" key="1">
    <citation type="journal article" date="2010" name="Stand. Genomic Sci.">
        <title>Complete genome sequence of Syntrophothermus lipocalidus type strain (TGB-C1T).</title>
        <authorList>
            <consortium name="US DOE Joint Genome Institute (JGI-PGF)"/>
            <person name="Djao O."/>
            <person name="Zhang X."/>
            <person name="Lucas S."/>
            <person name="Lapidus A."/>
            <person name="Glavina Del Rio T."/>
            <person name="Nolan M."/>
            <person name="Tice H."/>
            <person name="Cheng J."/>
            <person name="Han C."/>
            <person name="Tapia R."/>
            <person name="Goodwin L."/>
            <person name="Pitluck S."/>
            <person name="Liolios K."/>
            <person name="Ivanova N."/>
            <person name="Mavromatis K."/>
            <person name="Mikhailova N."/>
            <person name="Ovchinnikova G."/>
            <person name="Pati A."/>
            <person name="Brambilla E."/>
            <person name="Chen A."/>
            <person name="Palaniappan K."/>
            <person name="Land M."/>
            <person name="Hauser L."/>
            <person name="Chang Y."/>
            <person name="Jeffries C."/>
            <person name="Rohde M."/>
            <person name="Sikorski J."/>
            <person name="Spring S."/>
            <person name="Goker M."/>
            <person name="Detter J."/>
            <person name="Woyke T."/>
            <person name="Bristow J."/>
            <person name="Eisen J."/>
            <person name="Markowitz V."/>
            <person name="Hugenholtz P."/>
            <person name="Kyrpides N."/>
            <person name="Klenk H."/>
        </authorList>
    </citation>
    <scope>NUCLEOTIDE SEQUENCE [LARGE SCALE GENOMIC DNA]</scope>
    <source>
        <strain evidence="10">DSM 12680 / TGB-C1</strain>
    </source>
</reference>
<feature type="domain" description="RNA polymerase sigma-70 region 2" evidence="7">
    <location>
        <begin position="23"/>
        <end position="90"/>
    </location>
</feature>
<name>D7CN88_SYNLT</name>
<dbReference type="Gene3D" id="1.10.1740.10">
    <property type="match status" value="1"/>
</dbReference>
<organism evidence="9 10">
    <name type="scientific">Syntrophothermus lipocalidus (strain DSM 12680 / TGB-C1)</name>
    <dbReference type="NCBI Taxonomy" id="643648"/>
    <lineage>
        <taxon>Bacteria</taxon>
        <taxon>Bacillati</taxon>
        <taxon>Bacillota</taxon>
        <taxon>Clostridia</taxon>
        <taxon>Eubacteriales</taxon>
        <taxon>Syntrophomonadaceae</taxon>
        <taxon>Syntrophothermus</taxon>
    </lineage>
</organism>
<evidence type="ECO:0000256" key="6">
    <source>
        <dbReference type="RuleBase" id="RU000716"/>
    </source>
</evidence>
<dbReference type="InterPro" id="IPR013325">
    <property type="entry name" value="RNA_pol_sigma_r2"/>
</dbReference>
<proteinExistence type="inferred from homology"/>
<feature type="domain" description="RNA polymerase sigma factor 70 region 4 type 2" evidence="8">
    <location>
        <begin position="127"/>
        <end position="178"/>
    </location>
</feature>
<dbReference type="InterPro" id="IPR039425">
    <property type="entry name" value="RNA_pol_sigma-70-like"/>
</dbReference>
<dbReference type="Pfam" id="PF08281">
    <property type="entry name" value="Sigma70_r4_2"/>
    <property type="match status" value="1"/>
</dbReference>
<keyword evidence="3 6" id="KW-0731">Sigma factor</keyword>
<dbReference type="HOGENOM" id="CLU_047691_3_0_9"/>
<keyword evidence="5 6" id="KW-0804">Transcription</keyword>
<evidence type="ECO:0000313" key="9">
    <source>
        <dbReference type="EMBL" id="ADI02173.1"/>
    </source>
</evidence>
<dbReference type="OrthoDB" id="9784984at2"/>
<dbReference type="SUPFAM" id="SSF88659">
    <property type="entry name" value="Sigma3 and sigma4 domains of RNA polymerase sigma factors"/>
    <property type="match status" value="1"/>
</dbReference>
<keyword evidence="4 6" id="KW-0238">DNA-binding</keyword>
<evidence type="ECO:0000259" key="7">
    <source>
        <dbReference type="Pfam" id="PF04542"/>
    </source>
</evidence>